<name>A0A2I0JNL6_PUNGR</name>
<organism evidence="1 2">
    <name type="scientific">Punica granatum</name>
    <name type="common">Pomegranate</name>
    <dbReference type="NCBI Taxonomy" id="22663"/>
    <lineage>
        <taxon>Eukaryota</taxon>
        <taxon>Viridiplantae</taxon>
        <taxon>Streptophyta</taxon>
        <taxon>Embryophyta</taxon>
        <taxon>Tracheophyta</taxon>
        <taxon>Spermatophyta</taxon>
        <taxon>Magnoliopsida</taxon>
        <taxon>eudicotyledons</taxon>
        <taxon>Gunneridae</taxon>
        <taxon>Pentapetalae</taxon>
        <taxon>rosids</taxon>
        <taxon>malvids</taxon>
        <taxon>Myrtales</taxon>
        <taxon>Lythraceae</taxon>
        <taxon>Punica</taxon>
    </lineage>
</organism>
<reference evidence="1 2" key="1">
    <citation type="submission" date="2017-11" db="EMBL/GenBank/DDBJ databases">
        <title>De-novo sequencing of pomegranate (Punica granatum L.) genome.</title>
        <authorList>
            <person name="Akparov Z."/>
            <person name="Amiraslanov A."/>
            <person name="Hajiyeva S."/>
            <person name="Abbasov M."/>
            <person name="Kaur K."/>
            <person name="Hamwieh A."/>
            <person name="Solovyev V."/>
            <person name="Salamov A."/>
            <person name="Braich B."/>
            <person name="Kosarev P."/>
            <person name="Mahmoud A."/>
            <person name="Hajiyev E."/>
            <person name="Babayeva S."/>
            <person name="Izzatullayeva V."/>
            <person name="Mammadov A."/>
            <person name="Mammadov A."/>
            <person name="Sharifova S."/>
            <person name="Ojaghi J."/>
            <person name="Eynullazada K."/>
            <person name="Bayramov B."/>
            <person name="Abdulazimova A."/>
            <person name="Shahmuradov I."/>
        </authorList>
    </citation>
    <scope>NUCLEOTIDE SEQUENCE [LARGE SCALE GENOMIC DNA]</scope>
    <source>
        <strain evidence="2">cv. AG2017</strain>
        <tissue evidence="1">Leaf</tissue>
    </source>
</reference>
<accession>A0A2I0JNL6</accession>
<sequence length="143" mass="16276">MDMLLVSGCSSDPGTQKSILLRLGDRSEVVRFRHEFALLRVVRLAPEGPIFRVGIHSEDQDEFRKAVRNLFPGPDDPRAVVMVTIVVLYRSRWAKMRLSSGLACVLLDRAAWGRSTFPWGCVTDTRERMSLHLSFYDPKVEGR</sequence>
<dbReference type="Proteomes" id="UP000233551">
    <property type="component" value="Unassembled WGS sequence"/>
</dbReference>
<proteinExistence type="predicted"/>
<keyword evidence="2" id="KW-1185">Reference proteome</keyword>
<evidence type="ECO:0000313" key="2">
    <source>
        <dbReference type="Proteomes" id="UP000233551"/>
    </source>
</evidence>
<gene>
    <name evidence="1" type="ORF">CRG98_021713</name>
</gene>
<comment type="caution">
    <text evidence="1">The sequence shown here is derived from an EMBL/GenBank/DDBJ whole genome shotgun (WGS) entry which is preliminary data.</text>
</comment>
<protein>
    <submittedName>
        <fullName evidence="1">Uncharacterized protein</fullName>
    </submittedName>
</protein>
<evidence type="ECO:0000313" key="1">
    <source>
        <dbReference type="EMBL" id="PKI57874.1"/>
    </source>
</evidence>
<dbReference type="EMBL" id="PGOL01001479">
    <property type="protein sequence ID" value="PKI57874.1"/>
    <property type="molecule type" value="Genomic_DNA"/>
</dbReference>
<dbReference type="AlphaFoldDB" id="A0A2I0JNL6"/>